<gene>
    <name evidence="2" type="ORF">PVAP13_3KG247900</name>
</gene>
<reference evidence="2" key="1">
    <citation type="submission" date="2020-05" db="EMBL/GenBank/DDBJ databases">
        <title>WGS assembly of Panicum virgatum.</title>
        <authorList>
            <person name="Lovell J.T."/>
            <person name="Jenkins J."/>
            <person name="Shu S."/>
            <person name="Juenger T.E."/>
            <person name="Schmutz J."/>
        </authorList>
    </citation>
    <scope>NUCLEOTIDE SEQUENCE</scope>
    <source>
        <strain evidence="2">AP13</strain>
    </source>
</reference>
<dbReference type="Proteomes" id="UP000823388">
    <property type="component" value="Chromosome 3K"/>
</dbReference>
<evidence type="ECO:0000313" key="3">
    <source>
        <dbReference type="Proteomes" id="UP000823388"/>
    </source>
</evidence>
<comment type="caution">
    <text evidence="2">The sequence shown here is derived from an EMBL/GenBank/DDBJ whole genome shotgun (WGS) entry which is preliminary data.</text>
</comment>
<feature type="compositionally biased region" description="Basic and acidic residues" evidence="1">
    <location>
        <begin position="1"/>
        <end position="14"/>
    </location>
</feature>
<accession>A0A8T0V0F2</accession>
<sequence>MKQKRKPCDQDNSKDLPPQDGNLLFDAAARIMETNIRMEQANIVQKSNVILPGGYTDLMMEQIRNSQEQADRNSYEGAPDSLTSLVLGDYHPKGAPGSLTSLILGDYNPEDVSIEQLAGSNDWGNYNFEVTKFDLQREIQNDSGRPCVQEKTSQSADDWNWGIDIFNNMQIAVNTTGTTSTENEATTSEENQADRSCMIDYRDTERVTGGNERAPEKEENGSQELTKEEIKAFIRSEQVAASEGNNADMNSKYSPQIGMEFIDKNCWSILSPCIEAHLEAHVYIPPF</sequence>
<organism evidence="2 3">
    <name type="scientific">Panicum virgatum</name>
    <name type="common">Blackwell switchgrass</name>
    <dbReference type="NCBI Taxonomy" id="38727"/>
    <lineage>
        <taxon>Eukaryota</taxon>
        <taxon>Viridiplantae</taxon>
        <taxon>Streptophyta</taxon>
        <taxon>Embryophyta</taxon>
        <taxon>Tracheophyta</taxon>
        <taxon>Spermatophyta</taxon>
        <taxon>Magnoliopsida</taxon>
        <taxon>Liliopsida</taxon>
        <taxon>Poales</taxon>
        <taxon>Poaceae</taxon>
        <taxon>PACMAD clade</taxon>
        <taxon>Panicoideae</taxon>
        <taxon>Panicodae</taxon>
        <taxon>Paniceae</taxon>
        <taxon>Panicinae</taxon>
        <taxon>Panicum</taxon>
        <taxon>Panicum sect. Hiantes</taxon>
    </lineage>
</organism>
<feature type="region of interest" description="Disordered" evidence="1">
    <location>
        <begin position="1"/>
        <end position="21"/>
    </location>
</feature>
<proteinExistence type="predicted"/>
<feature type="region of interest" description="Disordered" evidence="1">
    <location>
        <begin position="206"/>
        <end position="225"/>
    </location>
</feature>
<name>A0A8T0V0F2_PANVG</name>
<dbReference type="AlphaFoldDB" id="A0A8T0V0F2"/>
<protein>
    <submittedName>
        <fullName evidence="2">Uncharacterized protein</fullName>
    </submittedName>
</protein>
<evidence type="ECO:0000313" key="2">
    <source>
        <dbReference type="EMBL" id="KAG2628570.1"/>
    </source>
</evidence>
<keyword evidence="3" id="KW-1185">Reference proteome</keyword>
<dbReference type="EMBL" id="CM029041">
    <property type="protein sequence ID" value="KAG2628570.1"/>
    <property type="molecule type" value="Genomic_DNA"/>
</dbReference>
<evidence type="ECO:0000256" key="1">
    <source>
        <dbReference type="SAM" id="MobiDB-lite"/>
    </source>
</evidence>
<feature type="compositionally biased region" description="Basic and acidic residues" evidence="1">
    <location>
        <begin position="213"/>
        <end position="225"/>
    </location>
</feature>